<dbReference type="Proteomes" id="UP000281474">
    <property type="component" value="Unassembled WGS sequence"/>
</dbReference>
<gene>
    <name evidence="1" type="ORF">D5018_14800</name>
</gene>
<keyword evidence="2" id="KW-1185">Reference proteome</keyword>
<evidence type="ECO:0000313" key="1">
    <source>
        <dbReference type="EMBL" id="RLV58933.1"/>
    </source>
</evidence>
<protein>
    <submittedName>
        <fullName evidence="1">Uncharacterized protein</fullName>
    </submittedName>
</protein>
<organism evidence="1 2">
    <name type="scientific">Parashewanella curva</name>
    <dbReference type="NCBI Taxonomy" id="2338552"/>
    <lineage>
        <taxon>Bacteria</taxon>
        <taxon>Pseudomonadati</taxon>
        <taxon>Pseudomonadota</taxon>
        <taxon>Gammaproteobacteria</taxon>
        <taxon>Alteromonadales</taxon>
        <taxon>Shewanellaceae</taxon>
        <taxon>Parashewanella</taxon>
    </lineage>
</organism>
<reference evidence="1 2" key="1">
    <citation type="submission" date="2018-09" db="EMBL/GenBank/DDBJ databases">
        <title>Phylogeny of the Shewanellaceae, and recommendation for two new genera, Pseudoshewanella and Parashewanella.</title>
        <authorList>
            <person name="Wang G."/>
        </authorList>
    </citation>
    <scope>NUCLEOTIDE SEQUENCE [LARGE SCALE GENOMIC DNA]</scope>
    <source>
        <strain evidence="1 2">C51</strain>
    </source>
</reference>
<comment type="caution">
    <text evidence="1">The sequence shown here is derived from an EMBL/GenBank/DDBJ whole genome shotgun (WGS) entry which is preliminary data.</text>
</comment>
<evidence type="ECO:0000313" key="2">
    <source>
        <dbReference type="Proteomes" id="UP000281474"/>
    </source>
</evidence>
<dbReference type="EMBL" id="QZEI01000050">
    <property type="protein sequence ID" value="RLV58933.1"/>
    <property type="molecule type" value="Genomic_DNA"/>
</dbReference>
<dbReference type="AlphaFoldDB" id="A0A3L8PWD5"/>
<proteinExistence type="predicted"/>
<name>A0A3L8PWD5_9GAMM</name>
<accession>A0A3L8PWD5</accession>
<sequence length="84" mass="9634">MFLAVSHFCCLFQNSGDRNGDRINLKLHKMPDKVNLSPLIEVSIMPLKLNDKQIKALNKLPRSKLSHLRIDFASRSAVFISEQR</sequence>